<accession>A0ABU6UIY3</accession>
<evidence type="ECO:0000313" key="2">
    <source>
        <dbReference type="Proteomes" id="UP001341840"/>
    </source>
</evidence>
<sequence length="74" mass="8033">MGIRRGCTGIRWNQFEQISGIHVSSDGIENNIGLRMGIEIVADGNKGSLYQSEDDVEVFSEEDVGSAVDAKDLC</sequence>
<name>A0ABU6UIY3_9FABA</name>
<dbReference type="EMBL" id="JASCZI010121087">
    <property type="protein sequence ID" value="MED6159618.1"/>
    <property type="molecule type" value="Genomic_DNA"/>
</dbReference>
<dbReference type="Proteomes" id="UP001341840">
    <property type="component" value="Unassembled WGS sequence"/>
</dbReference>
<keyword evidence="2" id="KW-1185">Reference proteome</keyword>
<organism evidence="1 2">
    <name type="scientific">Stylosanthes scabra</name>
    <dbReference type="NCBI Taxonomy" id="79078"/>
    <lineage>
        <taxon>Eukaryota</taxon>
        <taxon>Viridiplantae</taxon>
        <taxon>Streptophyta</taxon>
        <taxon>Embryophyta</taxon>
        <taxon>Tracheophyta</taxon>
        <taxon>Spermatophyta</taxon>
        <taxon>Magnoliopsida</taxon>
        <taxon>eudicotyledons</taxon>
        <taxon>Gunneridae</taxon>
        <taxon>Pentapetalae</taxon>
        <taxon>rosids</taxon>
        <taxon>fabids</taxon>
        <taxon>Fabales</taxon>
        <taxon>Fabaceae</taxon>
        <taxon>Papilionoideae</taxon>
        <taxon>50 kb inversion clade</taxon>
        <taxon>dalbergioids sensu lato</taxon>
        <taxon>Dalbergieae</taxon>
        <taxon>Pterocarpus clade</taxon>
        <taxon>Stylosanthes</taxon>
    </lineage>
</organism>
<gene>
    <name evidence="1" type="ORF">PIB30_043906</name>
</gene>
<comment type="caution">
    <text evidence="1">The sequence shown here is derived from an EMBL/GenBank/DDBJ whole genome shotgun (WGS) entry which is preliminary data.</text>
</comment>
<reference evidence="1 2" key="1">
    <citation type="journal article" date="2023" name="Plants (Basel)">
        <title>Bridging the Gap: Combining Genomics and Transcriptomics Approaches to Understand Stylosanthes scabra, an Orphan Legume from the Brazilian Caatinga.</title>
        <authorList>
            <person name="Ferreira-Neto J.R.C."/>
            <person name="da Silva M.D."/>
            <person name="Binneck E."/>
            <person name="de Melo N.F."/>
            <person name="da Silva R.H."/>
            <person name="de Melo A.L.T.M."/>
            <person name="Pandolfi V."/>
            <person name="Bustamante F.O."/>
            <person name="Brasileiro-Vidal A.C."/>
            <person name="Benko-Iseppon A.M."/>
        </authorList>
    </citation>
    <scope>NUCLEOTIDE SEQUENCE [LARGE SCALE GENOMIC DNA]</scope>
    <source>
        <tissue evidence="1">Leaves</tissue>
    </source>
</reference>
<evidence type="ECO:0000313" key="1">
    <source>
        <dbReference type="EMBL" id="MED6159618.1"/>
    </source>
</evidence>
<proteinExistence type="predicted"/>
<protein>
    <submittedName>
        <fullName evidence="1">Uncharacterized protein</fullName>
    </submittedName>
</protein>